<dbReference type="Proteomes" id="UP000030651">
    <property type="component" value="Unassembled WGS sequence"/>
</dbReference>
<dbReference type="RefSeq" id="XP_007840110.1">
    <property type="nucleotide sequence ID" value="XM_007841919.1"/>
</dbReference>
<dbReference type="InterPro" id="IPR040442">
    <property type="entry name" value="Pyrv_kinase-like_dom_sf"/>
</dbReference>
<name>W3WM65_PESFW</name>
<dbReference type="AlphaFoldDB" id="W3WM65"/>
<keyword evidence="2" id="KW-0479">Metal-binding</keyword>
<evidence type="ECO:0000259" key="4">
    <source>
        <dbReference type="Pfam" id="PF03328"/>
    </source>
</evidence>
<dbReference type="Pfam" id="PF03328">
    <property type="entry name" value="HpcH_HpaI"/>
    <property type="match status" value="1"/>
</dbReference>
<dbReference type="GO" id="GO:0016832">
    <property type="term" value="F:aldehyde-lyase activity"/>
    <property type="evidence" value="ECO:0007669"/>
    <property type="project" value="TreeGrafter"/>
</dbReference>
<evidence type="ECO:0000256" key="3">
    <source>
        <dbReference type="ARBA" id="ARBA00023239"/>
    </source>
</evidence>
<evidence type="ECO:0000313" key="5">
    <source>
        <dbReference type="EMBL" id="ETS74854.1"/>
    </source>
</evidence>
<dbReference type="PANTHER" id="PTHR30502:SF0">
    <property type="entry name" value="PHOSPHOENOLPYRUVATE CARBOXYLASE FAMILY PROTEIN"/>
    <property type="match status" value="1"/>
</dbReference>
<evidence type="ECO:0000256" key="1">
    <source>
        <dbReference type="ARBA" id="ARBA00005568"/>
    </source>
</evidence>
<dbReference type="GO" id="GO:0005737">
    <property type="term" value="C:cytoplasm"/>
    <property type="evidence" value="ECO:0007669"/>
    <property type="project" value="TreeGrafter"/>
</dbReference>
<dbReference type="PANTHER" id="PTHR30502">
    <property type="entry name" value="2-KETO-3-DEOXY-L-RHAMNONATE ALDOLASE"/>
    <property type="match status" value="1"/>
</dbReference>
<dbReference type="InterPro" id="IPR015813">
    <property type="entry name" value="Pyrv/PenolPyrv_kinase-like_dom"/>
</dbReference>
<dbReference type="OrthoDB" id="2326446at2759"/>
<dbReference type="EMBL" id="KI912119">
    <property type="protein sequence ID" value="ETS74854.1"/>
    <property type="molecule type" value="Genomic_DNA"/>
</dbReference>
<reference evidence="6" key="1">
    <citation type="journal article" date="2015" name="BMC Genomics">
        <title>Genomic and transcriptomic analysis of the endophytic fungus Pestalotiopsis fici reveals its lifestyle and high potential for synthesis of natural products.</title>
        <authorList>
            <person name="Wang X."/>
            <person name="Zhang X."/>
            <person name="Liu L."/>
            <person name="Xiang M."/>
            <person name="Wang W."/>
            <person name="Sun X."/>
            <person name="Che Y."/>
            <person name="Guo L."/>
            <person name="Liu G."/>
            <person name="Guo L."/>
            <person name="Wang C."/>
            <person name="Yin W.B."/>
            <person name="Stadler M."/>
            <person name="Zhang X."/>
            <person name="Liu X."/>
        </authorList>
    </citation>
    <scope>NUCLEOTIDE SEQUENCE [LARGE SCALE GENOMIC DNA]</scope>
    <source>
        <strain evidence="6">W106-1 / CGMCC3.15140</strain>
    </source>
</reference>
<gene>
    <name evidence="5" type="ORF">PFICI_13338</name>
</gene>
<dbReference type="KEGG" id="pfy:PFICI_13338"/>
<protein>
    <recommendedName>
        <fullName evidence="4">HpcH/HpaI aldolase/citrate lyase domain-containing protein</fullName>
    </recommendedName>
</protein>
<evidence type="ECO:0000256" key="2">
    <source>
        <dbReference type="ARBA" id="ARBA00022723"/>
    </source>
</evidence>
<comment type="similarity">
    <text evidence="1">Belongs to the HpcH/HpaI aldolase family.</text>
</comment>
<keyword evidence="3" id="KW-0456">Lyase</keyword>
<organism evidence="5 6">
    <name type="scientific">Pestalotiopsis fici (strain W106-1 / CGMCC3.15140)</name>
    <dbReference type="NCBI Taxonomy" id="1229662"/>
    <lineage>
        <taxon>Eukaryota</taxon>
        <taxon>Fungi</taxon>
        <taxon>Dikarya</taxon>
        <taxon>Ascomycota</taxon>
        <taxon>Pezizomycotina</taxon>
        <taxon>Sordariomycetes</taxon>
        <taxon>Xylariomycetidae</taxon>
        <taxon>Amphisphaeriales</taxon>
        <taxon>Sporocadaceae</taxon>
        <taxon>Pestalotiopsis</taxon>
    </lineage>
</organism>
<accession>W3WM65</accession>
<dbReference type="InterPro" id="IPR005000">
    <property type="entry name" value="Aldolase/citrate-lyase_domain"/>
</dbReference>
<dbReference type="eggNOG" id="ENOG502SJZ2">
    <property type="taxonomic scope" value="Eukaryota"/>
</dbReference>
<dbReference type="GO" id="GO:0046872">
    <property type="term" value="F:metal ion binding"/>
    <property type="evidence" value="ECO:0007669"/>
    <property type="project" value="UniProtKB-KW"/>
</dbReference>
<dbReference type="GeneID" id="19278351"/>
<dbReference type="SUPFAM" id="SSF51621">
    <property type="entry name" value="Phosphoenolpyruvate/pyruvate domain"/>
    <property type="match status" value="1"/>
</dbReference>
<dbReference type="InParanoid" id="W3WM65"/>
<proteinExistence type="inferred from homology"/>
<dbReference type="Gene3D" id="3.20.20.60">
    <property type="entry name" value="Phosphoenolpyruvate-binding domains"/>
    <property type="match status" value="1"/>
</dbReference>
<evidence type="ECO:0000313" key="6">
    <source>
        <dbReference type="Proteomes" id="UP000030651"/>
    </source>
</evidence>
<sequence length="277" mass="29935">MGSLEESSSSRPLIANNNLVSLAASGQICTAFGIKITRGGEIVQIAKASGYDSLFIDLEHTCMSIQDASQMCITSIASGITPFVRVPHQCGHGFIQRVLDVGAMGVIIPHIHGIEDARKAIQVTKYPPLGKRSVSMGFPQFHYQTPPMNIFLNEMNQLGSLCFIMIETRDALEAVDEIAALPGCDVLLIGSQDLATEIETMPDWDAPAFWQALEKVGYAAKKHGKLLGIAGLYHRPDILGRVINELGAKWIVGAHDVGLLSQGGRINSDLLRSLQKS</sequence>
<feature type="domain" description="HpcH/HpaI aldolase/citrate lyase" evidence="4">
    <location>
        <begin position="42"/>
        <end position="225"/>
    </location>
</feature>
<keyword evidence="6" id="KW-1185">Reference proteome</keyword>
<dbReference type="HOGENOM" id="CLU_059964_4_0_1"/>
<dbReference type="InterPro" id="IPR050251">
    <property type="entry name" value="HpcH-HpaI_aldolase"/>
</dbReference>